<dbReference type="Proteomes" id="UP000004816">
    <property type="component" value="Unassembled WGS sequence"/>
</dbReference>
<comment type="caution">
    <text evidence="1">The sequence shown here is derived from an EMBL/GenBank/DDBJ whole genome shotgun (WGS) entry which is preliminary data.</text>
</comment>
<protein>
    <submittedName>
        <fullName evidence="1">Uncharacterized protein</fullName>
    </submittedName>
</protein>
<evidence type="ECO:0000313" key="2">
    <source>
        <dbReference type="Proteomes" id="UP000004816"/>
    </source>
</evidence>
<dbReference type="STRING" id="679197.HMPREF9336_01824"/>
<sequence length="143" mass="15959">MPQNAGPHCWPHEFRVGDALCQNRNWKNYAYLECWDESGAAPRGEESVAVGYARGPWPGHFYTPPGPDSESSVLLSRSHELPVGHKIVFDWDFFERGKPVDSSKRLPFPMVCGVPEPGVIACRTVQKDAAYGFVLSPHGSWVF</sequence>
<dbReference type="HOGENOM" id="CLU_1804865_0_0_11"/>
<name>E5XQQ2_SEGRC</name>
<reference evidence="1 2" key="1">
    <citation type="journal article" date="2011" name="Stand. Genomic Sci.">
        <title>High quality draft genome sequence of Segniliparus rugosus CDC 945(T)= (ATCC BAA-974(T)).</title>
        <authorList>
            <person name="Earl A.M."/>
            <person name="Desjardins C.A."/>
            <person name="Fitzgerald M.G."/>
            <person name="Arachchi H.M."/>
            <person name="Zeng Q."/>
            <person name="Mehta T."/>
            <person name="Griggs A."/>
            <person name="Birren B.W."/>
            <person name="Toney N.C."/>
            <person name="Carr J."/>
            <person name="Posey J."/>
            <person name="Butler W.R."/>
        </authorList>
    </citation>
    <scope>NUCLEOTIDE SEQUENCE [LARGE SCALE GENOMIC DNA]</scope>
    <source>
        <strain evidence="2">ATCC BAA-974 / DSM 45345 / CCUG 50838 / CIP 108380 / JCM 13579 / CDC 945</strain>
    </source>
</reference>
<keyword evidence="2" id="KW-1185">Reference proteome</keyword>
<gene>
    <name evidence="1" type="ORF">HMPREF9336_01824</name>
</gene>
<accession>E5XQQ2</accession>
<dbReference type="AlphaFoldDB" id="E5XQQ2"/>
<proteinExistence type="predicted"/>
<organism evidence="1 2">
    <name type="scientific">Segniliparus rugosus (strain ATCC BAA-974 / DSM 45345 / CCUG 50838 / CIP 108380 / JCM 13579 / CDC 945)</name>
    <dbReference type="NCBI Taxonomy" id="679197"/>
    <lineage>
        <taxon>Bacteria</taxon>
        <taxon>Bacillati</taxon>
        <taxon>Actinomycetota</taxon>
        <taxon>Actinomycetes</taxon>
        <taxon>Mycobacteriales</taxon>
        <taxon>Segniliparaceae</taxon>
        <taxon>Segniliparus</taxon>
    </lineage>
</organism>
<evidence type="ECO:0000313" key="1">
    <source>
        <dbReference type="EMBL" id="EFV13313.2"/>
    </source>
</evidence>
<dbReference type="EMBL" id="ACZI02000002">
    <property type="protein sequence ID" value="EFV13313.2"/>
    <property type="molecule type" value="Genomic_DNA"/>
</dbReference>